<proteinExistence type="predicted"/>
<feature type="transmembrane region" description="Helical" evidence="2">
    <location>
        <begin position="289"/>
        <end position="312"/>
    </location>
</feature>
<evidence type="ECO:0000313" key="3">
    <source>
        <dbReference type="EMBL" id="RAH99510.1"/>
    </source>
</evidence>
<feature type="transmembrane region" description="Helical" evidence="2">
    <location>
        <begin position="231"/>
        <end position="253"/>
    </location>
</feature>
<feature type="transmembrane region" description="Helical" evidence="2">
    <location>
        <begin position="265"/>
        <end position="283"/>
    </location>
</feature>
<dbReference type="Proteomes" id="UP000249590">
    <property type="component" value="Unassembled WGS sequence"/>
</dbReference>
<evidence type="ECO:0000256" key="2">
    <source>
        <dbReference type="SAM" id="Phobius"/>
    </source>
</evidence>
<evidence type="ECO:0000313" key="4">
    <source>
        <dbReference type="Proteomes" id="UP000249590"/>
    </source>
</evidence>
<name>A0A8B2NLU6_9HYPH</name>
<gene>
    <name evidence="3" type="ORF">DLJ53_23660</name>
</gene>
<evidence type="ECO:0000256" key="1">
    <source>
        <dbReference type="SAM" id="MobiDB-lite"/>
    </source>
</evidence>
<keyword evidence="2" id="KW-0472">Membrane</keyword>
<keyword evidence="2" id="KW-1133">Transmembrane helix</keyword>
<dbReference type="InterPro" id="IPR018692">
    <property type="entry name" value="DUF2189"/>
</dbReference>
<evidence type="ECO:0008006" key="5">
    <source>
        <dbReference type="Google" id="ProtNLM"/>
    </source>
</evidence>
<comment type="caution">
    <text evidence="3">The sequence shown here is derived from an EMBL/GenBank/DDBJ whole genome shotgun (WGS) entry which is preliminary data.</text>
</comment>
<feature type="transmembrane region" description="Helical" evidence="2">
    <location>
        <begin position="134"/>
        <end position="154"/>
    </location>
</feature>
<dbReference type="RefSeq" id="WP_111349783.1">
    <property type="nucleotide sequence ID" value="NZ_QHHQ01000005.1"/>
</dbReference>
<feature type="compositionally biased region" description="Low complexity" evidence="1">
    <location>
        <begin position="1"/>
        <end position="65"/>
    </location>
</feature>
<feature type="transmembrane region" description="Helical" evidence="2">
    <location>
        <begin position="183"/>
        <end position="211"/>
    </location>
</feature>
<protein>
    <recommendedName>
        <fullName evidence="5">DUF2189 domain-containing protein</fullName>
    </recommendedName>
</protein>
<accession>A0A8B2NLU6</accession>
<reference evidence="3 4" key="1">
    <citation type="submission" date="2018-05" db="EMBL/GenBank/DDBJ databases">
        <title>Acuticoccus sediminis sp. nov., isolated from deep-sea sediment of Indian Ocean.</title>
        <authorList>
            <person name="Liu X."/>
            <person name="Lai Q."/>
            <person name="Du Y."/>
            <person name="Sun F."/>
            <person name="Zhang X."/>
            <person name="Wang S."/>
            <person name="Shao Z."/>
        </authorList>
    </citation>
    <scope>NUCLEOTIDE SEQUENCE [LARGE SCALE GENOMIC DNA]</scope>
    <source>
        <strain evidence="3 4">PTG4-2</strain>
    </source>
</reference>
<dbReference type="OrthoDB" id="9809543at2"/>
<sequence>MDEAKTQAAAATRTTAGPTADGTRAAGTAPAAGTGTGIAAGEEAAASAQGPTGGPEPARPTAAARAGEDNGPWREATGVPDVKAATFGDLGAALAAGWSDFLAAPLFGIGVGLVYAVFGWLLLAVAESATLDGLTFPLFGGFVMVAPFAATILYEISRRRSIDLSFSLSDAWAIIGGTARRSLMILGLVLVLWLGIWSRAAVFIYAIYYGFDAPPFLEMLPDLVTTERGLLFLFWGHVVGAGFAAVAYCMSALSFPFLLDRDADIATAIITSFKAVLASPVVMLSWAAIIGIVMAIAAVPAFLGFLVALPLFGHATWHLYRRLVLT</sequence>
<keyword evidence="2" id="KW-0812">Transmembrane</keyword>
<keyword evidence="4" id="KW-1185">Reference proteome</keyword>
<organism evidence="3 4">
    <name type="scientific">Acuticoccus sediminis</name>
    <dbReference type="NCBI Taxonomy" id="2184697"/>
    <lineage>
        <taxon>Bacteria</taxon>
        <taxon>Pseudomonadati</taxon>
        <taxon>Pseudomonadota</taxon>
        <taxon>Alphaproteobacteria</taxon>
        <taxon>Hyphomicrobiales</taxon>
        <taxon>Amorphaceae</taxon>
        <taxon>Acuticoccus</taxon>
    </lineage>
</organism>
<dbReference type="EMBL" id="QHHQ01000005">
    <property type="protein sequence ID" value="RAH99510.1"/>
    <property type="molecule type" value="Genomic_DNA"/>
</dbReference>
<feature type="region of interest" description="Disordered" evidence="1">
    <location>
        <begin position="1"/>
        <end position="77"/>
    </location>
</feature>
<feature type="transmembrane region" description="Helical" evidence="2">
    <location>
        <begin position="101"/>
        <end position="122"/>
    </location>
</feature>
<dbReference type="Pfam" id="PF09955">
    <property type="entry name" value="DUF2189"/>
    <property type="match status" value="1"/>
</dbReference>
<dbReference type="AlphaFoldDB" id="A0A8B2NLU6"/>